<protein>
    <submittedName>
        <fullName evidence="1">Uncharacterized protein</fullName>
    </submittedName>
</protein>
<dbReference type="OrthoDB" id="199848at2759"/>
<dbReference type="AlphaFoldDB" id="A0A9W7FRN2"/>
<reference evidence="2" key="1">
    <citation type="journal article" date="2023" name="Commun. Biol.">
        <title>Genome analysis of Parmales, the sister group of diatoms, reveals the evolutionary specialization of diatoms from phago-mixotrophs to photoautotrophs.</title>
        <authorList>
            <person name="Ban H."/>
            <person name="Sato S."/>
            <person name="Yoshikawa S."/>
            <person name="Yamada K."/>
            <person name="Nakamura Y."/>
            <person name="Ichinomiya M."/>
            <person name="Sato N."/>
            <person name="Blanc-Mathieu R."/>
            <person name="Endo H."/>
            <person name="Kuwata A."/>
            <person name="Ogata H."/>
        </authorList>
    </citation>
    <scope>NUCLEOTIDE SEQUENCE [LARGE SCALE GENOMIC DNA]</scope>
    <source>
        <strain evidence="2">NIES 3700</strain>
    </source>
</reference>
<keyword evidence="2" id="KW-1185">Reference proteome</keyword>
<evidence type="ECO:0000313" key="1">
    <source>
        <dbReference type="EMBL" id="GMI16905.1"/>
    </source>
</evidence>
<dbReference type="Proteomes" id="UP001165122">
    <property type="component" value="Unassembled WGS sequence"/>
</dbReference>
<proteinExistence type="predicted"/>
<sequence length="134" mass="14659">MLYTTIEELLEDSKLGLISAPSQAPLSEIAEAVSATTLEIEALVKSLPPPSDLKHLLGEFYENVEVRSAFESWLSSPPSAPLSDDVDANVEPEMDLDSILNGLIEMFKEKNNRDPTEAEVKIWIEQITSASTGV</sequence>
<gene>
    <name evidence="1" type="ORF">TrLO_g12212</name>
</gene>
<organism evidence="1 2">
    <name type="scientific">Triparma laevis f. longispina</name>
    <dbReference type="NCBI Taxonomy" id="1714387"/>
    <lineage>
        <taxon>Eukaryota</taxon>
        <taxon>Sar</taxon>
        <taxon>Stramenopiles</taxon>
        <taxon>Ochrophyta</taxon>
        <taxon>Bolidophyceae</taxon>
        <taxon>Parmales</taxon>
        <taxon>Triparmaceae</taxon>
        <taxon>Triparma</taxon>
    </lineage>
</organism>
<dbReference type="EMBL" id="BRXW01000269">
    <property type="protein sequence ID" value="GMI16905.1"/>
    <property type="molecule type" value="Genomic_DNA"/>
</dbReference>
<evidence type="ECO:0000313" key="2">
    <source>
        <dbReference type="Proteomes" id="UP001165122"/>
    </source>
</evidence>
<name>A0A9W7FRN2_9STRA</name>
<comment type="caution">
    <text evidence="1">The sequence shown here is derived from an EMBL/GenBank/DDBJ whole genome shotgun (WGS) entry which is preliminary data.</text>
</comment>
<accession>A0A9W7FRN2</accession>